<comment type="caution">
    <text evidence="2">The sequence shown here is derived from an EMBL/GenBank/DDBJ whole genome shotgun (WGS) entry which is preliminary data.</text>
</comment>
<keyword evidence="3" id="KW-1185">Reference proteome</keyword>
<evidence type="ECO:0000313" key="2">
    <source>
        <dbReference type="EMBL" id="TEB08705.1"/>
    </source>
</evidence>
<keyword evidence="1" id="KW-0472">Membrane</keyword>
<feature type="transmembrane region" description="Helical" evidence="1">
    <location>
        <begin position="33"/>
        <end position="52"/>
    </location>
</feature>
<dbReference type="Proteomes" id="UP000297597">
    <property type="component" value="Unassembled WGS sequence"/>
</dbReference>
<proteinExistence type="predicted"/>
<keyword evidence="1" id="KW-0812">Transmembrane</keyword>
<gene>
    <name evidence="2" type="ORF">Pmgp_03682</name>
</gene>
<organism evidence="2 3">
    <name type="scientific">Pelotomaculum propionicicum</name>
    <dbReference type="NCBI Taxonomy" id="258475"/>
    <lineage>
        <taxon>Bacteria</taxon>
        <taxon>Bacillati</taxon>
        <taxon>Bacillota</taxon>
        <taxon>Clostridia</taxon>
        <taxon>Eubacteriales</taxon>
        <taxon>Desulfotomaculaceae</taxon>
        <taxon>Pelotomaculum</taxon>
    </lineage>
</organism>
<sequence length="179" mass="20493">MRYGQVFKREECRIDMLIGETLMEKGTRFKDKLYNLIFPLWMIMFFPPFLIAVLFGNLVIDGLVIYLTLYLNRAMLERKQLINVIIKAWVFGFLADLAGAFILFIFSAIFSFNGYYAFESPAAALPFIVSVVFAGCLIGVFNYRQCRSLMDSRLAARVGLAMGIVTAPWVFFIPSSVMW</sequence>
<feature type="transmembrane region" description="Helical" evidence="1">
    <location>
        <begin position="88"/>
        <end position="110"/>
    </location>
</feature>
<keyword evidence="1" id="KW-1133">Transmembrane helix</keyword>
<feature type="transmembrane region" description="Helical" evidence="1">
    <location>
        <begin position="122"/>
        <end position="142"/>
    </location>
</feature>
<evidence type="ECO:0000256" key="1">
    <source>
        <dbReference type="SAM" id="Phobius"/>
    </source>
</evidence>
<evidence type="ECO:0000313" key="3">
    <source>
        <dbReference type="Proteomes" id="UP000297597"/>
    </source>
</evidence>
<feature type="transmembrane region" description="Helical" evidence="1">
    <location>
        <begin position="58"/>
        <end position="76"/>
    </location>
</feature>
<dbReference type="EMBL" id="QFFZ01000084">
    <property type="protein sequence ID" value="TEB08705.1"/>
    <property type="molecule type" value="Genomic_DNA"/>
</dbReference>
<dbReference type="AlphaFoldDB" id="A0A4Y7RIA1"/>
<reference evidence="2 3" key="1">
    <citation type="journal article" date="2018" name="Environ. Microbiol.">
        <title>Novel energy conservation strategies and behaviour of Pelotomaculum schinkii driving syntrophic propionate catabolism.</title>
        <authorList>
            <person name="Hidalgo-Ahumada C.A.P."/>
            <person name="Nobu M.K."/>
            <person name="Narihiro T."/>
            <person name="Tamaki H."/>
            <person name="Liu W.T."/>
            <person name="Kamagata Y."/>
            <person name="Stams A.J.M."/>
            <person name="Imachi H."/>
            <person name="Sousa D.Z."/>
        </authorList>
    </citation>
    <scope>NUCLEOTIDE SEQUENCE [LARGE SCALE GENOMIC DNA]</scope>
    <source>
        <strain evidence="2 3">MGP</strain>
    </source>
</reference>
<feature type="transmembrane region" description="Helical" evidence="1">
    <location>
        <begin position="154"/>
        <end position="173"/>
    </location>
</feature>
<protein>
    <submittedName>
        <fullName evidence="2">Uncharacterized protein</fullName>
    </submittedName>
</protein>
<name>A0A4Y7RIA1_9FIRM</name>
<accession>A0A4Y7RIA1</accession>